<dbReference type="Pfam" id="PF26082">
    <property type="entry name" value="zf-C2H2_AcuF"/>
    <property type="match status" value="1"/>
</dbReference>
<evidence type="ECO:0000256" key="1">
    <source>
        <dbReference type="SAM" id="MobiDB-lite"/>
    </source>
</evidence>
<feature type="domain" description="Oxidoreductase acuF-like C2H2 type zinc-finger" evidence="2">
    <location>
        <begin position="361"/>
        <end position="387"/>
    </location>
</feature>
<dbReference type="STRING" id="1573173.A0A167DMX9"/>
<dbReference type="PANTHER" id="PTHR35391">
    <property type="entry name" value="C2H2-TYPE DOMAIN-CONTAINING PROTEIN-RELATED"/>
    <property type="match status" value="1"/>
</dbReference>
<evidence type="ECO:0000259" key="2">
    <source>
        <dbReference type="Pfam" id="PF26082"/>
    </source>
</evidence>
<feature type="region of interest" description="Disordered" evidence="1">
    <location>
        <begin position="564"/>
        <end position="589"/>
    </location>
</feature>
<dbReference type="Proteomes" id="UP000076584">
    <property type="component" value="Unassembled WGS sequence"/>
</dbReference>
<evidence type="ECO:0000313" key="4">
    <source>
        <dbReference type="Proteomes" id="UP000076584"/>
    </source>
</evidence>
<dbReference type="PANTHER" id="PTHR35391:SF7">
    <property type="entry name" value="C2H2-TYPE DOMAIN-CONTAINING PROTEIN"/>
    <property type="match status" value="1"/>
</dbReference>
<sequence>MNINYHDGTLSQKCKYVRQKVHQLRDLIREKGTDDVPLSVLESILGRFNRWDEGGNASTSLSPTVSSDHIPLHDTGFPNVKQCQTNVLRNTAADSKSPTMANLLLDIMSECANILSSTDMLIGKGDSRLTFEHSLATPCFPATNVVDIAHILERYPKLRSRDSSKLSSRLYDALCVRRQLLMRSSQQKFQSQAEQIQKSTSSTRKPLSMATASSSQLADTSTCPAGFATASVDEQGSMYDIRHGLEEESTGLSPSSQCELQELAQSTEVPRGACRRCAARNLECDVYKPNCCPCKPCMRDDTKCEVDGEGWILERTPVKTLRLSKLAPRTEASLTSAATTMSRMPTRALPRLPDLSPAYVPFDCPMCHVTQSFGDEKSWRAHAYEDLKAYICTKGGEACDSTLFTNRDAWFEHEVEHHRTKFTCILCDEGPFLAKSAVREHIISSHGFTDLDNLMLLEGAAAEAPGCYSSDECPFCDTWAEEFRPGTSRHIVAEGSKSALSVMVDKYMFMDHLAAHQEELAVLVLPDDMGRMRPYEDEGVRLALISTGSDVDENFDRTVISQERLTSDESDERVAKRQRRDSSSTLSIP</sequence>
<dbReference type="InterPro" id="IPR058925">
    <property type="entry name" value="zf-C2H2_AcuF"/>
</dbReference>
<gene>
    <name evidence="3" type="ORF">CI238_11526</name>
</gene>
<evidence type="ECO:0000313" key="3">
    <source>
        <dbReference type="EMBL" id="KZL84090.1"/>
    </source>
</evidence>
<organism evidence="3 4">
    <name type="scientific">Colletotrichum incanum</name>
    <name type="common">Soybean anthracnose fungus</name>
    <dbReference type="NCBI Taxonomy" id="1573173"/>
    <lineage>
        <taxon>Eukaryota</taxon>
        <taxon>Fungi</taxon>
        <taxon>Dikarya</taxon>
        <taxon>Ascomycota</taxon>
        <taxon>Pezizomycotina</taxon>
        <taxon>Sordariomycetes</taxon>
        <taxon>Hypocreomycetidae</taxon>
        <taxon>Glomerellales</taxon>
        <taxon>Glomerellaceae</taxon>
        <taxon>Colletotrichum</taxon>
        <taxon>Colletotrichum spaethianum species complex</taxon>
    </lineage>
</organism>
<protein>
    <recommendedName>
        <fullName evidence="2">Oxidoreductase acuF-like C2H2 type zinc-finger domain-containing protein</fullName>
    </recommendedName>
</protein>
<comment type="caution">
    <text evidence="3">The sequence shown here is derived from an EMBL/GenBank/DDBJ whole genome shotgun (WGS) entry which is preliminary data.</text>
</comment>
<proteinExistence type="predicted"/>
<dbReference type="AlphaFoldDB" id="A0A167DMX9"/>
<keyword evidence="4" id="KW-1185">Reference proteome</keyword>
<dbReference type="EMBL" id="LFIW01000963">
    <property type="protein sequence ID" value="KZL84090.1"/>
    <property type="molecule type" value="Genomic_DNA"/>
</dbReference>
<reference evidence="3 4" key="1">
    <citation type="submission" date="2015-06" db="EMBL/GenBank/DDBJ databases">
        <title>Survival trade-offs in plant roots during colonization by closely related pathogenic and mutualistic fungi.</title>
        <authorList>
            <person name="Hacquard S."/>
            <person name="Kracher B."/>
            <person name="Hiruma K."/>
            <person name="Weinman A."/>
            <person name="Muench P."/>
            <person name="Garrido Oter R."/>
            <person name="Ver Loren van Themaat E."/>
            <person name="Dallerey J.-F."/>
            <person name="Damm U."/>
            <person name="Henrissat B."/>
            <person name="Lespinet O."/>
            <person name="Thon M."/>
            <person name="Kemen E."/>
            <person name="McHardy A.C."/>
            <person name="Schulze-Lefert P."/>
            <person name="O'Connell R.J."/>
        </authorList>
    </citation>
    <scope>NUCLEOTIDE SEQUENCE [LARGE SCALE GENOMIC DNA]</scope>
    <source>
        <strain evidence="3 4">MAFF 238704</strain>
    </source>
</reference>
<feature type="region of interest" description="Disordered" evidence="1">
    <location>
        <begin position="188"/>
        <end position="221"/>
    </location>
</feature>
<name>A0A167DMX9_COLIC</name>
<accession>A0A167DMX9</accession>